<feature type="transmembrane region" description="Helical" evidence="1">
    <location>
        <begin position="102"/>
        <end position="123"/>
    </location>
</feature>
<dbReference type="Gene3D" id="3.30.565.10">
    <property type="entry name" value="Histidine kinase-like ATPase, C-terminal domain"/>
    <property type="match status" value="1"/>
</dbReference>
<gene>
    <name evidence="3" type="ORF">SAMN05660236_0779</name>
</gene>
<dbReference type="AlphaFoldDB" id="A0A1T5J5T7"/>
<dbReference type="Proteomes" id="UP000190961">
    <property type="component" value="Unassembled WGS sequence"/>
</dbReference>
<evidence type="ECO:0000256" key="1">
    <source>
        <dbReference type="SAM" id="Phobius"/>
    </source>
</evidence>
<dbReference type="RefSeq" id="WP_245840466.1">
    <property type="nucleotide sequence ID" value="NZ_FUZU01000001.1"/>
</dbReference>
<dbReference type="PANTHER" id="PTHR34220:SF7">
    <property type="entry name" value="SENSOR HISTIDINE KINASE YPDA"/>
    <property type="match status" value="1"/>
</dbReference>
<evidence type="ECO:0000259" key="2">
    <source>
        <dbReference type="Pfam" id="PF06580"/>
    </source>
</evidence>
<sequence length="394" mass="46782">MVKSLMGDFRKLNDVSVFPVIKQSRYNWFWKYKLYHLPFWFTYHVMWWTLTIGSFSQTANNILYSPYSVKFFFYVVFQAIGVYFNLYFLIPRFLEKGRYVQYIGLLVLTMLCTAILIVPGYYVSAWLSGYTLKELYNVDPENYAFFFQMNTFPSTVASMTLGMSVKLTKNWIKARRREQSLEKEKLETELKFLKSQFNPHFLFNTINSIFVLIHKNPVMASESLAKFSDLLRYQLYECNEQQIPLEQELTYLENFIELEKLRQDDGNFKLTIQFEQPYSGDLSIAPFVLMPFIENAFKHVSQRKDQTNWIRMNLRFDKQQLYFTITNSISVINNSSELMAYSGIGLKNVKRRLDLIYPEGHELQIQKDSEQFEVTLRLDLHKQKASEPVPMPVR</sequence>
<dbReference type="STRING" id="688867.SAMN05660236_0779"/>
<feature type="domain" description="Signal transduction histidine kinase internal region" evidence="2">
    <location>
        <begin position="188"/>
        <end position="265"/>
    </location>
</feature>
<dbReference type="EMBL" id="FUZU01000001">
    <property type="protein sequence ID" value="SKC46716.1"/>
    <property type="molecule type" value="Genomic_DNA"/>
</dbReference>
<organism evidence="3 4">
    <name type="scientific">Ohtaekwangia koreensis</name>
    <dbReference type="NCBI Taxonomy" id="688867"/>
    <lineage>
        <taxon>Bacteria</taxon>
        <taxon>Pseudomonadati</taxon>
        <taxon>Bacteroidota</taxon>
        <taxon>Cytophagia</taxon>
        <taxon>Cytophagales</taxon>
        <taxon>Fulvivirgaceae</taxon>
        <taxon>Ohtaekwangia</taxon>
    </lineage>
</organism>
<feature type="transmembrane region" description="Helical" evidence="1">
    <location>
        <begin position="71"/>
        <end position="90"/>
    </location>
</feature>
<protein>
    <submittedName>
        <fullName evidence="3">GHKL domain-containing protein</fullName>
    </submittedName>
</protein>
<keyword evidence="1" id="KW-0812">Transmembrane</keyword>
<accession>A0A1T5J5T7</accession>
<dbReference type="SUPFAM" id="SSF55874">
    <property type="entry name" value="ATPase domain of HSP90 chaperone/DNA topoisomerase II/histidine kinase"/>
    <property type="match status" value="1"/>
</dbReference>
<proteinExistence type="predicted"/>
<keyword evidence="1" id="KW-0472">Membrane</keyword>
<evidence type="ECO:0000313" key="4">
    <source>
        <dbReference type="Proteomes" id="UP000190961"/>
    </source>
</evidence>
<dbReference type="GO" id="GO:0016020">
    <property type="term" value="C:membrane"/>
    <property type="evidence" value="ECO:0007669"/>
    <property type="project" value="InterPro"/>
</dbReference>
<reference evidence="3 4" key="1">
    <citation type="submission" date="2017-02" db="EMBL/GenBank/DDBJ databases">
        <authorList>
            <person name="Peterson S.W."/>
        </authorList>
    </citation>
    <scope>NUCLEOTIDE SEQUENCE [LARGE SCALE GENOMIC DNA]</scope>
    <source>
        <strain evidence="3 4">DSM 25262</strain>
    </source>
</reference>
<keyword evidence="1" id="KW-1133">Transmembrane helix</keyword>
<feature type="transmembrane region" description="Helical" evidence="1">
    <location>
        <begin position="143"/>
        <end position="167"/>
    </location>
</feature>
<feature type="transmembrane region" description="Helical" evidence="1">
    <location>
        <begin position="34"/>
        <end position="51"/>
    </location>
</feature>
<evidence type="ECO:0000313" key="3">
    <source>
        <dbReference type="EMBL" id="SKC46716.1"/>
    </source>
</evidence>
<keyword evidence="4" id="KW-1185">Reference proteome</keyword>
<dbReference type="InterPro" id="IPR010559">
    <property type="entry name" value="Sig_transdc_His_kin_internal"/>
</dbReference>
<dbReference type="Pfam" id="PF06580">
    <property type="entry name" value="His_kinase"/>
    <property type="match status" value="1"/>
</dbReference>
<dbReference type="InterPro" id="IPR050640">
    <property type="entry name" value="Bact_2-comp_sensor_kinase"/>
</dbReference>
<dbReference type="PANTHER" id="PTHR34220">
    <property type="entry name" value="SENSOR HISTIDINE KINASE YPDA"/>
    <property type="match status" value="1"/>
</dbReference>
<dbReference type="GO" id="GO:0000155">
    <property type="term" value="F:phosphorelay sensor kinase activity"/>
    <property type="evidence" value="ECO:0007669"/>
    <property type="project" value="InterPro"/>
</dbReference>
<dbReference type="InterPro" id="IPR036890">
    <property type="entry name" value="HATPase_C_sf"/>
</dbReference>
<name>A0A1T5J5T7_9BACT</name>